<dbReference type="OMA" id="WYKEGNR"/>
<dbReference type="InterPro" id="IPR008266">
    <property type="entry name" value="Tyr_kinase_AS"/>
</dbReference>
<evidence type="ECO:0000256" key="21">
    <source>
        <dbReference type="PIRSR" id="PIRSR000628-2"/>
    </source>
</evidence>
<feature type="region of interest" description="Disordered" evidence="24">
    <location>
        <begin position="212"/>
        <end position="271"/>
    </location>
</feature>
<feature type="domain" description="Ig-like" evidence="27">
    <location>
        <begin position="369"/>
        <end position="463"/>
    </location>
</feature>
<evidence type="ECO:0000256" key="7">
    <source>
        <dbReference type="ARBA" id="ARBA00022729"/>
    </source>
</evidence>
<dbReference type="InterPro" id="IPR011009">
    <property type="entry name" value="Kinase-like_dom_sf"/>
</dbReference>
<proteinExistence type="predicted"/>
<dbReference type="SMART" id="SM00219">
    <property type="entry name" value="TyrKc"/>
    <property type="match status" value="1"/>
</dbReference>
<evidence type="ECO:0000256" key="23">
    <source>
        <dbReference type="PROSITE-ProRule" id="PRU10141"/>
    </source>
</evidence>
<evidence type="ECO:0000256" key="13">
    <source>
        <dbReference type="ARBA" id="ARBA00023136"/>
    </source>
</evidence>
<dbReference type="Pfam" id="PF07679">
    <property type="entry name" value="I-set"/>
    <property type="match status" value="3"/>
</dbReference>
<dbReference type="InterPro" id="IPR003599">
    <property type="entry name" value="Ig_sub"/>
</dbReference>
<dbReference type="FunCoup" id="W5JVS5">
    <property type="interactions" value="124"/>
</dbReference>
<feature type="binding site" evidence="21">
    <location>
        <position position="738"/>
    </location>
    <ligand>
        <name>ATP</name>
        <dbReference type="ChEBI" id="CHEBI:30616"/>
    </ligand>
</feature>
<feature type="compositionally biased region" description="Acidic residues" evidence="24">
    <location>
        <begin position="225"/>
        <end position="237"/>
    </location>
</feature>
<dbReference type="HOGENOM" id="CLU_000288_74_1_1"/>
<dbReference type="GO" id="GO:0030030">
    <property type="term" value="P:cell projection organization"/>
    <property type="evidence" value="ECO:0007669"/>
    <property type="project" value="UniProtKB-ARBA"/>
</dbReference>
<reference evidence="29" key="4">
    <citation type="submission" date="2015-06" db="UniProtKB">
        <authorList>
            <consortium name="EnsemblMetazoa"/>
        </authorList>
    </citation>
    <scope>IDENTIFICATION</scope>
</reference>
<dbReference type="InterPro" id="IPR007110">
    <property type="entry name" value="Ig-like_dom"/>
</dbReference>
<keyword evidence="14" id="KW-0829">Tyrosine-protein kinase</keyword>
<dbReference type="PRINTS" id="PR00109">
    <property type="entry name" value="TYRKINASE"/>
</dbReference>
<feature type="domain" description="Protein kinase" evidence="26">
    <location>
        <begin position="593"/>
        <end position="879"/>
    </location>
</feature>
<dbReference type="InterPro" id="IPR003598">
    <property type="entry name" value="Ig_sub2"/>
</dbReference>
<dbReference type="InterPro" id="IPR050122">
    <property type="entry name" value="RTK"/>
</dbReference>
<dbReference type="GO" id="GO:0003006">
    <property type="term" value="P:developmental process involved in reproduction"/>
    <property type="evidence" value="ECO:0007669"/>
    <property type="project" value="UniProtKB-ARBA"/>
</dbReference>
<evidence type="ECO:0000256" key="6">
    <source>
        <dbReference type="ARBA" id="ARBA00022692"/>
    </source>
</evidence>
<evidence type="ECO:0000256" key="22">
    <source>
        <dbReference type="PIRSR" id="PIRSR000628-3"/>
    </source>
</evidence>
<keyword evidence="3" id="KW-0217">Developmental protein</keyword>
<evidence type="ECO:0000256" key="11">
    <source>
        <dbReference type="ARBA" id="ARBA00022840"/>
    </source>
</evidence>
<evidence type="ECO:0000256" key="15">
    <source>
        <dbReference type="ARBA" id="ARBA00023157"/>
    </source>
</evidence>
<dbReference type="GO" id="GO:0022603">
    <property type="term" value="P:regulation of anatomical structure morphogenesis"/>
    <property type="evidence" value="ECO:0007669"/>
    <property type="project" value="UniProtKB-ARBA"/>
</dbReference>
<dbReference type="PROSITE" id="PS00107">
    <property type="entry name" value="PROTEIN_KINASE_ATP"/>
    <property type="match status" value="1"/>
</dbReference>
<keyword evidence="8" id="KW-0677">Repeat</keyword>
<dbReference type="eggNOG" id="KOG0200">
    <property type="taxonomic scope" value="Eukaryota"/>
</dbReference>
<evidence type="ECO:0000256" key="8">
    <source>
        <dbReference type="ARBA" id="ARBA00022737"/>
    </source>
</evidence>
<dbReference type="InterPro" id="IPR017441">
    <property type="entry name" value="Protein_kinase_ATP_BS"/>
</dbReference>
<dbReference type="InterPro" id="IPR000719">
    <property type="entry name" value="Prot_kinase_dom"/>
</dbReference>
<evidence type="ECO:0000256" key="16">
    <source>
        <dbReference type="ARBA" id="ARBA00023170"/>
    </source>
</evidence>
<dbReference type="EMBL" id="ADMH02000272">
    <property type="protein sequence ID" value="ETN67170.1"/>
    <property type="molecule type" value="Genomic_DNA"/>
</dbReference>
<dbReference type="GO" id="GO:0045887">
    <property type="term" value="P:positive regulation of synaptic assembly at neuromuscular junction"/>
    <property type="evidence" value="ECO:0007669"/>
    <property type="project" value="UniProtKB-ARBA"/>
</dbReference>
<dbReference type="GO" id="GO:0005007">
    <property type="term" value="F:fibroblast growth factor receptor activity"/>
    <property type="evidence" value="ECO:0007669"/>
    <property type="project" value="InterPro"/>
</dbReference>
<dbReference type="GO" id="GO:0001708">
    <property type="term" value="P:cell fate specification"/>
    <property type="evidence" value="ECO:0007669"/>
    <property type="project" value="UniProtKB-ARBA"/>
</dbReference>
<dbReference type="SUPFAM" id="SSF56112">
    <property type="entry name" value="Protein kinase-like (PK-like)"/>
    <property type="match status" value="1"/>
</dbReference>
<feature type="region of interest" description="Disordered" evidence="24">
    <location>
        <begin position="883"/>
        <end position="909"/>
    </location>
</feature>
<keyword evidence="9 23" id="KW-0547">Nucleotide-binding</keyword>
<dbReference type="Gene3D" id="1.10.510.10">
    <property type="entry name" value="Transferase(Phosphotransferase) domain 1"/>
    <property type="match status" value="1"/>
</dbReference>
<dbReference type="GO" id="GO:0043235">
    <property type="term" value="C:receptor complex"/>
    <property type="evidence" value="ECO:0007669"/>
    <property type="project" value="TreeGrafter"/>
</dbReference>
<dbReference type="PANTHER" id="PTHR24416">
    <property type="entry name" value="TYROSINE-PROTEIN KINASE RECEPTOR"/>
    <property type="match status" value="1"/>
</dbReference>
<protein>
    <recommendedName>
        <fullName evidence="2">receptor protein-tyrosine kinase</fullName>
        <ecNumber evidence="2">2.7.10.1</ecNumber>
    </recommendedName>
</protein>
<dbReference type="GO" id="GO:0048729">
    <property type="term" value="P:tissue morphogenesis"/>
    <property type="evidence" value="ECO:0007669"/>
    <property type="project" value="UniProtKB-ARBA"/>
</dbReference>
<accession>W5JVS5</accession>
<evidence type="ECO:0000313" key="28">
    <source>
        <dbReference type="EMBL" id="ETN67170.1"/>
    </source>
</evidence>
<feature type="binding site" evidence="21">
    <location>
        <position position="681"/>
    </location>
    <ligand>
        <name>ATP</name>
        <dbReference type="ChEBI" id="CHEBI:30616"/>
    </ligand>
</feature>
<dbReference type="Proteomes" id="UP000000673">
    <property type="component" value="Unassembled WGS sequence"/>
</dbReference>
<dbReference type="PROSITE" id="PS50835">
    <property type="entry name" value="IG_LIKE"/>
    <property type="match status" value="3"/>
</dbReference>
<feature type="disulfide bond" evidence="22">
    <location>
        <begin position="296"/>
        <end position="344"/>
    </location>
</feature>
<dbReference type="VEuPathDB" id="VectorBase:ADAR2_005554"/>
<evidence type="ECO:0000313" key="30">
    <source>
        <dbReference type="Proteomes" id="UP000000673"/>
    </source>
</evidence>
<feature type="transmembrane region" description="Helical" evidence="25">
    <location>
        <begin position="484"/>
        <end position="508"/>
    </location>
</feature>
<evidence type="ECO:0000256" key="3">
    <source>
        <dbReference type="ARBA" id="ARBA00022473"/>
    </source>
</evidence>
<evidence type="ECO:0000256" key="9">
    <source>
        <dbReference type="ARBA" id="ARBA00022741"/>
    </source>
</evidence>
<evidence type="ECO:0000256" key="19">
    <source>
        <dbReference type="ARBA" id="ARBA00051243"/>
    </source>
</evidence>
<name>W5JVS5_ANODA</name>
<dbReference type="GO" id="GO:0048468">
    <property type="term" value="P:cell development"/>
    <property type="evidence" value="ECO:0007669"/>
    <property type="project" value="UniProtKB-ARBA"/>
</dbReference>
<dbReference type="GO" id="GO:0008347">
    <property type="term" value="P:glial cell migration"/>
    <property type="evidence" value="ECO:0007669"/>
    <property type="project" value="UniProtKB-ARBA"/>
</dbReference>
<sequence>METFALGTGLRFESVRKTDAGYYSCGSVYNEWSNLTLSVFSRETDHYQSDGVVGVANLERKSLQGAVPAALDPTDIDDNELKEGPPRLLGGTEQRSHLQQEVREVGGSYRLQCDAVGQPEPYIRWLKNGKEYQDNLQESTIVFRQLVSSDAGVYVCQVCNRHGCVNSTTVLEVRDHQDVAYLQHNNMESHSQLQEDLQTAQEQEKPRKMQLFSGASSNHQTGGGVDEDEDEDDENDEGAPSQDGMDDNHEDNKMSNGGATNRSTTPPVDSAPYFVKKEHMAKLVPKPSGSFVRLRCPAEGYPKPNITWTKDGRDIERSMGQAKKVNWAIVLEDLVPDDSGFYTCHVCNRVGCVNYTTKLEVNDRFPARPHFIEPLRSITALVNTTVVFRSRILSDLEPHIVWGKFRVEDMDNASIPENATMLERDSDNPEELRLVNVTHADEGWYTCVAANSLGASYDSAYLRVVDELPPDDTPTAHPVRTHSVLITVMTFVLCGCFMVLAIVVIVVCKKLKREKMKHRAMEHVNQWTKKVIVLKQAAVEGSIPGMTDALQMPIVRIEKKRSTLVQSGNCDPTMISEYEFPIDLNWEFPRNKLQLGKSLGEGMFGKVVMAEANGLVKGQPSTVVAVKMLKEGHTDADVKDLVCEMEVMKMIGKHVNIINLLGCCCKDGPLYVIVEYAPHGNLKNFLRSHRFGSNYEENNEKEKKILTQKELISFAYQIARGMEHLASRRCIHRDLAARNILVSDNYVMKIADFGLARDIHDQEYYRKTTTGKLPIRWMAPESLEEKFYDSQSDVWSFGVLLWEIMTLGGNPYPSIPTWDNLLEHLKKGKRMEKPPLCSIEIYLFMRECWHYRPEERPTFSEIVQHLDRLVSITSNEEYLDLGLPQLETPPSSDDSDDEDDVDDGEDQIGLEHERVHMYRFNRSYNNDSIY</sequence>
<evidence type="ECO:0000256" key="2">
    <source>
        <dbReference type="ARBA" id="ARBA00011902"/>
    </source>
</evidence>
<feature type="compositionally biased region" description="Polar residues" evidence="24">
    <location>
        <begin position="254"/>
        <end position="267"/>
    </location>
</feature>
<keyword evidence="12 25" id="KW-1133">Transmembrane helix</keyword>
<dbReference type="GO" id="GO:0090130">
    <property type="term" value="P:tissue migration"/>
    <property type="evidence" value="ECO:0007669"/>
    <property type="project" value="UniProtKB-ARBA"/>
</dbReference>
<dbReference type="FunFam" id="2.60.40.10:FF:000016">
    <property type="entry name" value="Fibroblast growth factor receptor"/>
    <property type="match status" value="2"/>
</dbReference>
<keyword evidence="7" id="KW-0732">Signal</keyword>
<keyword evidence="30" id="KW-1185">Reference proteome</keyword>
<dbReference type="Gene3D" id="3.30.200.20">
    <property type="entry name" value="Phosphorylase Kinase, domain 1"/>
    <property type="match status" value="1"/>
</dbReference>
<evidence type="ECO:0000256" key="18">
    <source>
        <dbReference type="ARBA" id="ARBA00023319"/>
    </source>
</evidence>
<dbReference type="GO" id="GO:0005524">
    <property type="term" value="F:ATP binding"/>
    <property type="evidence" value="ECO:0007669"/>
    <property type="project" value="UniProtKB-UniRule"/>
</dbReference>
<feature type="binding site" evidence="21 23">
    <location>
        <position position="627"/>
    </location>
    <ligand>
        <name>ATP</name>
        <dbReference type="ChEBI" id="CHEBI:30616"/>
    </ligand>
</feature>
<dbReference type="Gene3D" id="2.60.40.10">
    <property type="entry name" value="Immunoglobulins"/>
    <property type="match status" value="3"/>
</dbReference>
<dbReference type="PROSITE" id="PS50011">
    <property type="entry name" value="PROTEIN_KINASE_DOM"/>
    <property type="match status" value="1"/>
</dbReference>
<feature type="binding site" evidence="21">
    <location>
        <begin position="599"/>
        <end position="605"/>
    </location>
    <ligand>
        <name>ATP</name>
        <dbReference type="ChEBI" id="CHEBI:30616"/>
    </ligand>
</feature>
<dbReference type="VEuPathDB" id="VectorBase:ADAC001021"/>
<evidence type="ECO:0000256" key="1">
    <source>
        <dbReference type="ARBA" id="ARBA00004167"/>
    </source>
</evidence>
<keyword evidence="6 25" id="KW-0812">Transmembrane</keyword>
<dbReference type="InterPro" id="IPR016248">
    <property type="entry name" value="FGF_rcpt_fam"/>
</dbReference>
<keyword evidence="5" id="KW-0808">Transferase</keyword>
<evidence type="ECO:0000256" key="14">
    <source>
        <dbReference type="ARBA" id="ARBA00023137"/>
    </source>
</evidence>
<gene>
    <name evidence="28" type="ORF">AND_001021</name>
</gene>
<keyword evidence="10 28" id="KW-0418">Kinase</keyword>
<evidence type="ECO:0000256" key="25">
    <source>
        <dbReference type="SAM" id="Phobius"/>
    </source>
</evidence>
<dbReference type="AlphaFoldDB" id="W5JVS5"/>
<dbReference type="InterPro" id="IPR020635">
    <property type="entry name" value="Tyr_kinase_cat_dom"/>
</dbReference>
<evidence type="ECO:0000256" key="5">
    <source>
        <dbReference type="ARBA" id="ARBA00022679"/>
    </source>
</evidence>
<dbReference type="PIRSF" id="PIRSF000628">
    <property type="entry name" value="FGFR"/>
    <property type="match status" value="1"/>
</dbReference>
<evidence type="ECO:0000256" key="24">
    <source>
        <dbReference type="SAM" id="MobiDB-lite"/>
    </source>
</evidence>
<evidence type="ECO:0000313" key="29">
    <source>
        <dbReference type="EnsemblMetazoa" id="ADAC001021-PA"/>
    </source>
</evidence>
<dbReference type="GO" id="GO:0048513">
    <property type="term" value="P:animal organ development"/>
    <property type="evidence" value="ECO:0007669"/>
    <property type="project" value="UniProtKB-ARBA"/>
</dbReference>
<dbReference type="EnsemblMetazoa" id="ADAC001021-RA">
    <property type="protein sequence ID" value="ADAC001021-PA"/>
    <property type="gene ID" value="ADAC001021"/>
</dbReference>
<keyword evidence="4" id="KW-0597">Phosphoprotein</keyword>
<feature type="domain" description="Ig-like" evidence="27">
    <location>
        <begin position="86"/>
        <end position="172"/>
    </location>
</feature>
<dbReference type="GO" id="GO:0008284">
    <property type="term" value="P:positive regulation of cell population proliferation"/>
    <property type="evidence" value="ECO:0007669"/>
    <property type="project" value="InterPro"/>
</dbReference>
<dbReference type="PANTHER" id="PTHR24416:SF550">
    <property type="entry name" value="FIBROBLAST GROWTH FACTOR RECEPTOR HOMOLOG 1-RELATED"/>
    <property type="match status" value="1"/>
</dbReference>
<evidence type="ECO:0000256" key="20">
    <source>
        <dbReference type="PIRSR" id="PIRSR000628-1"/>
    </source>
</evidence>
<keyword evidence="11 21" id="KW-0067">ATP-binding</keyword>
<feature type="compositionally biased region" description="Acidic residues" evidence="24">
    <location>
        <begin position="893"/>
        <end position="908"/>
    </location>
</feature>
<dbReference type="InterPro" id="IPR013783">
    <property type="entry name" value="Ig-like_fold"/>
</dbReference>
<dbReference type="InterPro" id="IPR001245">
    <property type="entry name" value="Ser-Thr/Tyr_kinase_cat_dom"/>
</dbReference>
<dbReference type="GO" id="GO:0001667">
    <property type="term" value="P:ameboidal-type cell migration"/>
    <property type="evidence" value="ECO:0007669"/>
    <property type="project" value="UniProtKB-ARBA"/>
</dbReference>
<evidence type="ECO:0000259" key="26">
    <source>
        <dbReference type="PROSITE" id="PS50011"/>
    </source>
</evidence>
<keyword evidence="17" id="KW-0325">Glycoprotein</keyword>
<comment type="subcellular location">
    <subcellularLocation>
        <location evidence="1">Membrane</location>
        <topology evidence="1">Single-pass membrane protein</topology>
    </subcellularLocation>
</comment>
<keyword evidence="18" id="KW-0393">Immunoglobulin domain</keyword>
<dbReference type="Pfam" id="PF07714">
    <property type="entry name" value="PK_Tyr_Ser-Thr"/>
    <property type="match status" value="1"/>
</dbReference>
<evidence type="ECO:0000256" key="17">
    <source>
        <dbReference type="ARBA" id="ARBA00023180"/>
    </source>
</evidence>
<comment type="catalytic activity">
    <reaction evidence="19">
        <text>L-tyrosyl-[protein] + ATP = O-phospho-L-tyrosyl-[protein] + ADP + H(+)</text>
        <dbReference type="Rhea" id="RHEA:10596"/>
        <dbReference type="Rhea" id="RHEA-COMP:10136"/>
        <dbReference type="Rhea" id="RHEA-COMP:20101"/>
        <dbReference type="ChEBI" id="CHEBI:15378"/>
        <dbReference type="ChEBI" id="CHEBI:30616"/>
        <dbReference type="ChEBI" id="CHEBI:46858"/>
        <dbReference type="ChEBI" id="CHEBI:61978"/>
        <dbReference type="ChEBI" id="CHEBI:456216"/>
        <dbReference type="EC" id="2.7.10.1"/>
    </reaction>
</comment>
<dbReference type="SMART" id="SM00408">
    <property type="entry name" value="IGc2"/>
    <property type="match status" value="3"/>
</dbReference>
<reference evidence="28" key="3">
    <citation type="journal article" date="2013" name="Nucleic Acids Res.">
        <title>The genome of Anopheles darlingi, the main neotropical malaria vector.</title>
        <authorList>
            <person name="Marinotti O."/>
            <person name="Cerqueira G.C."/>
            <person name="de Almeida L.G."/>
            <person name="Ferro M.I."/>
            <person name="Loreto E.L."/>
            <person name="Zaha A."/>
            <person name="Teixeira S.M."/>
            <person name="Wespiser A.R."/>
            <person name="Almeida E Silva A."/>
            <person name="Schlindwein A.D."/>
            <person name="Pacheco A.C."/>
            <person name="Silva A.L."/>
            <person name="Graveley B.R."/>
            <person name="Walenz B.P."/>
            <person name="Lima Bde A."/>
            <person name="Ribeiro C.A."/>
            <person name="Nunes-Silva C.G."/>
            <person name="de Carvalho C.R."/>
            <person name="Soares C.M."/>
            <person name="de Menezes C.B."/>
            <person name="Matiolli C."/>
            <person name="Caffrey D."/>
            <person name="Araujo D.A."/>
            <person name="de Oliveira D.M."/>
            <person name="Golenbock D."/>
            <person name="Grisard E.C."/>
            <person name="Fantinatti-Garboggini F."/>
            <person name="de Carvalho F.M."/>
            <person name="Barcellos F.G."/>
            <person name="Prosdocimi F."/>
            <person name="May G."/>
            <person name="Azevedo Junior G.M."/>
            <person name="Guimaraes G.M."/>
            <person name="Goldman G.H."/>
            <person name="Padilha I.Q."/>
            <person name="Batista Jda S."/>
            <person name="Ferro J.A."/>
            <person name="Ribeiro J.M."/>
            <person name="Fietto J.L."/>
            <person name="Dabbas K.M."/>
            <person name="Cerdeira L."/>
            <person name="Agnez-Lima L.F."/>
            <person name="Brocchi M."/>
            <person name="de Carvalho M.O."/>
            <person name="Teixeira Mde M."/>
            <person name="Diniz Maia Mde M."/>
            <person name="Goldman M.H."/>
            <person name="Cruz Schneider M.P."/>
            <person name="Felipe M.S."/>
            <person name="Hungria M."/>
            <person name="Nicolas M.F."/>
            <person name="Pereira M."/>
            <person name="Montes M.A."/>
            <person name="Cantao M.E."/>
            <person name="Vincentz M."/>
            <person name="Rafael M.S."/>
            <person name="Silverman N."/>
            <person name="Stoco P.H."/>
            <person name="Souza R.C."/>
            <person name="Vicentini R."/>
            <person name="Gazzinelli R.T."/>
            <person name="Neves Rde O."/>
            <person name="Silva R."/>
            <person name="Astolfi-Filho S."/>
            <person name="Maciel T.E."/>
            <person name="Urmenyi T.P."/>
            <person name="Tadei W.P."/>
            <person name="Camargo E.P."/>
            <person name="de Vasconcelos A.T."/>
        </authorList>
    </citation>
    <scope>NUCLEOTIDE SEQUENCE</scope>
</reference>
<feature type="binding site" evidence="21">
    <location>
        <position position="752"/>
    </location>
    <ligand>
        <name>ATP</name>
        <dbReference type="ChEBI" id="CHEBI:30616"/>
    </ligand>
</feature>
<dbReference type="SMART" id="SM00409">
    <property type="entry name" value="IG"/>
    <property type="match status" value="3"/>
</dbReference>
<keyword evidence="16" id="KW-0675">Receptor</keyword>
<evidence type="ECO:0000256" key="10">
    <source>
        <dbReference type="ARBA" id="ARBA00022777"/>
    </source>
</evidence>
<dbReference type="EC" id="2.7.10.1" evidence="2"/>
<dbReference type="InterPro" id="IPR013098">
    <property type="entry name" value="Ig_I-set"/>
</dbReference>
<reference evidence="28 30" key="1">
    <citation type="journal article" date="2010" name="BMC Genomics">
        <title>Combination of measures distinguishes pre-miRNAs from other stem-loops in the genome of the newly sequenced Anopheles darlingi.</title>
        <authorList>
            <person name="Mendes N.D."/>
            <person name="Freitas A.T."/>
            <person name="Vasconcelos A.T."/>
            <person name="Sagot M.F."/>
        </authorList>
    </citation>
    <scope>NUCLEOTIDE SEQUENCE</scope>
</reference>
<evidence type="ECO:0000256" key="12">
    <source>
        <dbReference type="ARBA" id="ARBA00022989"/>
    </source>
</evidence>
<dbReference type="PROSITE" id="PS00109">
    <property type="entry name" value="PROTEIN_KINASE_TYR"/>
    <property type="match status" value="1"/>
</dbReference>
<reference evidence="28" key="2">
    <citation type="submission" date="2010-05" db="EMBL/GenBank/DDBJ databases">
        <authorList>
            <person name="Almeida L.G."/>
            <person name="Nicolas M.F."/>
            <person name="Souza R.C."/>
            <person name="Vasconcelos A.T.R."/>
        </authorList>
    </citation>
    <scope>NUCLEOTIDE SEQUENCE</scope>
</reference>
<keyword evidence="13 25" id="KW-0472">Membrane</keyword>
<dbReference type="STRING" id="43151.W5JVS5"/>
<evidence type="ECO:0000259" key="27">
    <source>
        <dbReference type="PROSITE" id="PS50835"/>
    </source>
</evidence>
<evidence type="ECO:0000256" key="4">
    <source>
        <dbReference type="ARBA" id="ARBA00022553"/>
    </source>
</evidence>
<keyword evidence="15 22" id="KW-1015">Disulfide bond</keyword>
<dbReference type="SUPFAM" id="SSF48726">
    <property type="entry name" value="Immunoglobulin"/>
    <property type="match status" value="3"/>
</dbReference>
<dbReference type="FunFam" id="3.30.200.20:FF:000651">
    <property type="entry name" value="Fibroblast growth factor receptor"/>
    <property type="match status" value="1"/>
</dbReference>
<organism evidence="28">
    <name type="scientific">Anopheles darlingi</name>
    <name type="common">Mosquito</name>
    <dbReference type="NCBI Taxonomy" id="43151"/>
    <lineage>
        <taxon>Eukaryota</taxon>
        <taxon>Metazoa</taxon>
        <taxon>Ecdysozoa</taxon>
        <taxon>Arthropoda</taxon>
        <taxon>Hexapoda</taxon>
        <taxon>Insecta</taxon>
        <taxon>Pterygota</taxon>
        <taxon>Neoptera</taxon>
        <taxon>Endopterygota</taxon>
        <taxon>Diptera</taxon>
        <taxon>Nematocera</taxon>
        <taxon>Culicoidea</taxon>
        <taxon>Culicidae</taxon>
        <taxon>Anophelinae</taxon>
        <taxon>Anopheles</taxon>
    </lineage>
</organism>
<feature type="binding site" evidence="21">
    <location>
        <begin position="675"/>
        <end position="677"/>
    </location>
    <ligand>
        <name>ATP</name>
        <dbReference type="ChEBI" id="CHEBI:30616"/>
    </ligand>
</feature>
<feature type="domain" description="Ig-like" evidence="27">
    <location>
        <begin position="266"/>
        <end position="362"/>
    </location>
</feature>
<dbReference type="GO" id="GO:0005886">
    <property type="term" value="C:plasma membrane"/>
    <property type="evidence" value="ECO:0007669"/>
    <property type="project" value="TreeGrafter"/>
</dbReference>
<feature type="active site" description="Proton acceptor" evidence="20">
    <location>
        <position position="734"/>
    </location>
</feature>
<dbReference type="FunFam" id="1.10.510.10:FF:000007">
    <property type="entry name" value="Fibroblast growth factor receptor"/>
    <property type="match status" value="1"/>
</dbReference>
<dbReference type="InterPro" id="IPR036179">
    <property type="entry name" value="Ig-like_dom_sf"/>
</dbReference>